<proteinExistence type="inferred from homology"/>
<feature type="coiled-coil region" evidence="14">
    <location>
        <begin position="919"/>
        <end position="1017"/>
    </location>
</feature>
<dbReference type="EMBL" id="CAWYQH010000163">
    <property type="protein sequence ID" value="CAK8697051.1"/>
    <property type="molecule type" value="Genomic_DNA"/>
</dbReference>
<keyword evidence="6" id="KW-0963">Cytoplasm</keyword>
<evidence type="ECO:0000256" key="10">
    <source>
        <dbReference type="ARBA" id="ARBA00023017"/>
    </source>
</evidence>
<evidence type="ECO:0000256" key="5">
    <source>
        <dbReference type="ARBA" id="ARBA00016574"/>
    </source>
</evidence>
<feature type="compositionally biased region" description="Polar residues" evidence="15">
    <location>
        <begin position="167"/>
        <end position="176"/>
    </location>
</feature>
<evidence type="ECO:0000256" key="8">
    <source>
        <dbReference type="ARBA" id="ARBA00022701"/>
    </source>
</evidence>
<evidence type="ECO:0000256" key="3">
    <source>
        <dbReference type="ARBA" id="ARBA00004544"/>
    </source>
</evidence>
<keyword evidence="12" id="KW-0206">Cytoskeleton</keyword>
<evidence type="ECO:0000256" key="6">
    <source>
        <dbReference type="ARBA" id="ARBA00022490"/>
    </source>
</evidence>
<evidence type="ECO:0000256" key="14">
    <source>
        <dbReference type="SAM" id="Coils"/>
    </source>
</evidence>
<organism evidence="17 18">
    <name type="scientific">Clavelina lepadiformis</name>
    <name type="common">Light-bulb sea squirt</name>
    <name type="synonym">Ascidia lepadiformis</name>
    <dbReference type="NCBI Taxonomy" id="159417"/>
    <lineage>
        <taxon>Eukaryota</taxon>
        <taxon>Metazoa</taxon>
        <taxon>Chordata</taxon>
        <taxon>Tunicata</taxon>
        <taxon>Ascidiacea</taxon>
        <taxon>Aplousobranchia</taxon>
        <taxon>Clavelinidae</taxon>
        <taxon>Clavelina</taxon>
    </lineage>
</organism>
<dbReference type="Proteomes" id="UP001642483">
    <property type="component" value="Unassembled WGS sequence"/>
</dbReference>
<name>A0ABP0H1E7_CLALP</name>
<dbReference type="PANTHER" id="PTHR18916">
    <property type="entry name" value="DYNACTIN 1-RELATED MICROTUBULE-BINDING"/>
    <property type="match status" value="1"/>
</dbReference>
<keyword evidence="18" id="KW-1185">Reference proteome</keyword>
<feature type="domain" description="CAP-Gly" evidence="16">
    <location>
        <begin position="26"/>
        <end position="68"/>
    </location>
</feature>
<comment type="caution">
    <text evidence="17">The sequence shown here is derived from an EMBL/GenBank/DDBJ whole genome shotgun (WGS) entry which is preliminary data.</text>
</comment>
<evidence type="ECO:0000256" key="9">
    <source>
        <dbReference type="ARBA" id="ARBA00022776"/>
    </source>
</evidence>
<evidence type="ECO:0000256" key="2">
    <source>
        <dbReference type="ARBA" id="ARBA00004186"/>
    </source>
</evidence>
<feature type="compositionally biased region" description="Basic and acidic residues" evidence="15">
    <location>
        <begin position="242"/>
        <end position="267"/>
    </location>
</feature>
<sequence length="1254" mass="140995">MSDGLKLGTEVEITGKGLNGVISYIGTTMFASGKWVGVTLDEPLGKNDGSVQGKRYFECPPNHGVFVRPPQVQAIETPKQVKKLGTELQVPSSVRKLSGGEQRSKSPSRPQSRLLAPSSLQRPKTGRSSLSSDSPVTRTPAEPLPVRKAEPEPEPEPAAREPETPTINSFSHSTLPTLAPGVSMVELDSLKGQLKEWKEKYETIRIKRQEDRGKLKEFEKMKIQIQHLNDGKARSSEQMQDLSKKLREAKKATEEAVESKDRYMEEMSDVHETIEMATLDKEMAEEKSDMLQKEVDNLKDRVEELQTDLEIMKAEIEDGGTEGAASNYQHKQLEDQNSRLKEALVRMRDLSAAEKVEYGKLEKDMEKKDKDIKELTHKKDKLSTQLEKAESTIDELKEQVDAALAAEEMVEELTDKNLEQEEKIIDLEEQLHDLESMNEMNEELQENARDTELELREELDMIRSKLNEAQMQTEAANEVVTDFQDTIQKFRKVVQELQEANEELRTAQSEQEEKSDVESETVVQHPAINYQIKMVETKAAARSIDHELRKLDVSQATLHAKLLSLFMPAMFTRRGGDNDCVQVLLLVERFASKAQIIAKHVTDKFDTTGEITVGKDLLGVRGDQLAFATSLVCRLKELQVLLERYNEALGKCSVERFQKIGTLYGEMKPHERILDYFSDLLRKDTLDETTNTSGLDKVIQFFKHLYNVHISKEEFDCTKIMEQYLDQSQATITSIVVNTSRLKSFLQHGQETSDVAILLKDMGTSCDDIKQFCRKVKRRMPQTTSGATATRLEFSREVKDQLCASLSNLSTVNDAACKWAMECSKVVVRTEGNQLRSRMMQELFNKSASEVFQGKDSLHDVVRITLGNVMASLNALVTAMQEGEYDTTTKMSKAHAPVEKRAQVVISELADSEGVSVKLLEKDEDINELRKLLKTKSDEVSESKIRIGMLERKLEKATKEGGEKTSYLQQRLDSMTEDLKKKEKEYDETLDALQNDIDTLEAEKAELKQRLSAHAKRGTLSDLGLRAPTLGATSPTTSSGIASILANAAASGSSITVSDSPMLTQQIQVLRSALRVKSTEYSHVMGQKMIEELQALTPLLCPKVNDKSKTEIQSLKSELTKLETTVNRFAIPQVIDISKRKPGAYPVGSATPYEKLHNQRWRLRVAADQLQDLKIKTQQVAAKTQCRQVQGDFASFPTPQSVKSLSESKPCVVGKLQLSMSPQSRMEAPSNSDIFLDFDQFKELHKLALHRSVP</sequence>
<feature type="region of interest" description="Disordered" evidence="15">
    <location>
        <begin position="229"/>
        <end position="267"/>
    </location>
</feature>
<evidence type="ECO:0000256" key="15">
    <source>
        <dbReference type="SAM" id="MobiDB-lite"/>
    </source>
</evidence>
<evidence type="ECO:0000256" key="11">
    <source>
        <dbReference type="ARBA" id="ARBA00023054"/>
    </source>
</evidence>
<dbReference type="Pfam" id="PF12455">
    <property type="entry name" value="Dynactin"/>
    <property type="match status" value="1"/>
</dbReference>
<reference evidence="17 18" key="1">
    <citation type="submission" date="2024-02" db="EMBL/GenBank/DDBJ databases">
        <authorList>
            <person name="Daric V."/>
            <person name="Darras S."/>
        </authorList>
    </citation>
    <scope>NUCLEOTIDE SEQUENCE [LARGE SCALE GENOMIC DNA]</scope>
</reference>
<dbReference type="PROSITE" id="PS00845">
    <property type="entry name" value="CAP_GLY_1"/>
    <property type="match status" value="1"/>
</dbReference>
<evidence type="ECO:0000313" key="17">
    <source>
        <dbReference type="EMBL" id="CAK8697051.1"/>
    </source>
</evidence>
<dbReference type="InterPro" id="IPR000938">
    <property type="entry name" value="CAP-Gly_domain"/>
</dbReference>
<keyword evidence="8" id="KW-0493">Microtubule</keyword>
<dbReference type="InterPro" id="IPR036859">
    <property type="entry name" value="CAP-Gly_dom_sf"/>
</dbReference>
<dbReference type="SUPFAM" id="SSF74924">
    <property type="entry name" value="Cap-Gly domain"/>
    <property type="match status" value="1"/>
</dbReference>
<dbReference type="Gene3D" id="2.30.30.190">
    <property type="entry name" value="CAP Gly-rich-like domain"/>
    <property type="match status" value="1"/>
</dbReference>
<evidence type="ECO:0000256" key="7">
    <source>
        <dbReference type="ARBA" id="ARBA00022618"/>
    </source>
</evidence>
<keyword evidence="7" id="KW-0132">Cell division</keyword>
<keyword evidence="13" id="KW-0131">Cell cycle</keyword>
<evidence type="ECO:0000256" key="12">
    <source>
        <dbReference type="ARBA" id="ARBA00023212"/>
    </source>
</evidence>
<dbReference type="SMART" id="SM01052">
    <property type="entry name" value="CAP_GLY"/>
    <property type="match status" value="1"/>
</dbReference>
<feature type="compositionally biased region" description="Basic and acidic residues" evidence="15">
    <location>
        <begin position="145"/>
        <end position="163"/>
    </location>
</feature>
<dbReference type="Pfam" id="PF01302">
    <property type="entry name" value="CAP_GLY"/>
    <property type="match status" value="1"/>
</dbReference>
<evidence type="ECO:0000259" key="16">
    <source>
        <dbReference type="PROSITE" id="PS50245"/>
    </source>
</evidence>
<dbReference type="InterPro" id="IPR022157">
    <property type="entry name" value="Dynactin"/>
</dbReference>
<keyword evidence="11 14" id="KW-0175">Coiled coil</keyword>
<protein>
    <recommendedName>
        <fullName evidence="5">Dynactin subunit 1</fullName>
    </recommendedName>
</protein>
<comment type="subcellular location">
    <subcellularLocation>
        <location evidence="3">Cytoplasm</location>
        <location evidence="3">Cell cortex</location>
    </subcellularLocation>
    <subcellularLocation>
        <location evidence="1">Cytoplasm</location>
        <location evidence="1">Cytoskeleton</location>
        <location evidence="1">Microtubule organizing center</location>
        <location evidence="1">Centrosome</location>
        <location evidence="1">Centriole</location>
    </subcellularLocation>
    <subcellularLocation>
        <location evidence="2">Cytoplasm</location>
        <location evidence="2">Cytoskeleton</location>
        <location evidence="2">Spindle</location>
    </subcellularLocation>
</comment>
<evidence type="ECO:0000256" key="1">
    <source>
        <dbReference type="ARBA" id="ARBA00004114"/>
    </source>
</evidence>
<keyword evidence="9" id="KW-0498">Mitosis</keyword>
<evidence type="ECO:0000256" key="4">
    <source>
        <dbReference type="ARBA" id="ARBA00011010"/>
    </source>
</evidence>
<keyword evidence="10" id="KW-0243">Dynein</keyword>
<dbReference type="PANTHER" id="PTHR18916:SF6">
    <property type="entry name" value="DYNACTIN SUBUNIT 1"/>
    <property type="match status" value="1"/>
</dbReference>
<gene>
    <name evidence="17" type="ORF">CVLEPA_LOCUS30336</name>
</gene>
<dbReference type="PROSITE" id="PS50245">
    <property type="entry name" value="CAP_GLY_2"/>
    <property type="match status" value="1"/>
</dbReference>
<comment type="similarity">
    <text evidence="4">Belongs to the dynactin 150 kDa subunit family.</text>
</comment>
<feature type="compositionally biased region" description="Polar residues" evidence="15">
    <location>
        <begin position="118"/>
        <end position="137"/>
    </location>
</feature>
<evidence type="ECO:0000256" key="13">
    <source>
        <dbReference type="ARBA" id="ARBA00023306"/>
    </source>
</evidence>
<accession>A0ABP0H1E7</accession>
<feature type="region of interest" description="Disordered" evidence="15">
    <location>
        <begin position="84"/>
        <end position="177"/>
    </location>
</feature>
<evidence type="ECO:0000313" key="18">
    <source>
        <dbReference type="Proteomes" id="UP001642483"/>
    </source>
</evidence>